<accession>X1M330</accession>
<gene>
    <name evidence="2" type="ORF">S06H3_23621</name>
</gene>
<feature type="non-terminal residue" evidence="2">
    <location>
        <position position="1"/>
    </location>
</feature>
<feature type="compositionally biased region" description="Acidic residues" evidence="1">
    <location>
        <begin position="114"/>
        <end position="123"/>
    </location>
</feature>
<feature type="region of interest" description="Disordered" evidence="1">
    <location>
        <begin position="94"/>
        <end position="127"/>
    </location>
</feature>
<dbReference type="EMBL" id="BARV01012881">
    <property type="protein sequence ID" value="GAI09060.1"/>
    <property type="molecule type" value="Genomic_DNA"/>
</dbReference>
<sequence length="139" mass="16209">GERIKAVERNYFELPPRERAITSLSTLIMEEIPELMDAIDEFKENVTLYVAHIGGTTTYKASHIDNLTKEEIKKSKEIAKELYMAEVEGRPLKIEPVVKPPPKPKPPKKIPKEVEEEEVVPTEEETRREILERMRRLMR</sequence>
<name>X1M330_9ZZZZ</name>
<comment type="caution">
    <text evidence="2">The sequence shown here is derived from an EMBL/GenBank/DDBJ whole genome shotgun (WGS) entry which is preliminary data.</text>
</comment>
<evidence type="ECO:0000313" key="2">
    <source>
        <dbReference type="EMBL" id="GAI09060.1"/>
    </source>
</evidence>
<protein>
    <submittedName>
        <fullName evidence="2">Uncharacterized protein</fullName>
    </submittedName>
</protein>
<proteinExistence type="predicted"/>
<reference evidence="2" key="1">
    <citation type="journal article" date="2014" name="Front. Microbiol.">
        <title>High frequency of phylogenetically diverse reductive dehalogenase-homologous genes in deep subseafloor sedimentary metagenomes.</title>
        <authorList>
            <person name="Kawai M."/>
            <person name="Futagami T."/>
            <person name="Toyoda A."/>
            <person name="Takaki Y."/>
            <person name="Nishi S."/>
            <person name="Hori S."/>
            <person name="Arai W."/>
            <person name="Tsubouchi T."/>
            <person name="Morono Y."/>
            <person name="Uchiyama I."/>
            <person name="Ito T."/>
            <person name="Fujiyama A."/>
            <person name="Inagaki F."/>
            <person name="Takami H."/>
        </authorList>
    </citation>
    <scope>NUCLEOTIDE SEQUENCE</scope>
    <source>
        <strain evidence="2">Expedition CK06-06</strain>
    </source>
</reference>
<organism evidence="2">
    <name type="scientific">marine sediment metagenome</name>
    <dbReference type="NCBI Taxonomy" id="412755"/>
    <lineage>
        <taxon>unclassified sequences</taxon>
        <taxon>metagenomes</taxon>
        <taxon>ecological metagenomes</taxon>
    </lineage>
</organism>
<evidence type="ECO:0000256" key="1">
    <source>
        <dbReference type="SAM" id="MobiDB-lite"/>
    </source>
</evidence>
<dbReference type="AlphaFoldDB" id="X1M330"/>